<dbReference type="Proteomes" id="UP001415857">
    <property type="component" value="Unassembled WGS sequence"/>
</dbReference>
<sequence length="96" mass="10718">MKMRVRQKKVEDSSTMSWSTENKGTPMRPSFDLNIYVFALFNENMKPGPTLERNYKLFKPDGTLAYALRIAMGELANTGGEGEELGLGDVSGLVRN</sequence>
<dbReference type="Gene3D" id="3.20.20.80">
    <property type="entry name" value="Glycosidases"/>
    <property type="match status" value="1"/>
</dbReference>
<dbReference type="GO" id="GO:0004553">
    <property type="term" value="F:hydrolase activity, hydrolyzing O-glycosyl compounds"/>
    <property type="evidence" value="ECO:0007669"/>
    <property type="project" value="InterPro"/>
</dbReference>
<comment type="similarity">
    <text evidence="1 4">Belongs to the glycosyl hydrolase 17 family.</text>
</comment>
<accession>A0AAP0S3Q0</accession>
<evidence type="ECO:0000313" key="6">
    <source>
        <dbReference type="EMBL" id="KAK9290325.1"/>
    </source>
</evidence>
<evidence type="ECO:0000256" key="4">
    <source>
        <dbReference type="RuleBase" id="RU004335"/>
    </source>
</evidence>
<organism evidence="6 7">
    <name type="scientific">Liquidambar formosana</name>
    <name type="common">Formosan gum</name>
    <dbReference type="NCBI Taxonomy" id="63359"/>
    <lineage>
        <taxon>Eukaryota</taxon>
        <taxon>Viridiplantae</taxon>
        <taxon>Streptophyta</taxon>
        <taxon>Embryophyta</taxon>
        <taxon>Tracheophyta</taxon>
        <taxon>Spermatophyta</taxon>
        <taxon>Magnoliopsida</taxon>
        <taxon>eudicotyledons</taxon>
        <taxon>Gunneridae</taxon>
        <taxon>Pentapetalae</taxon>
        <taxon>Saxifragales</taxon>
        <taxon>Altingiaceae</taxon>
        <taxon>Liquidambar</taxon>
    </lineage>
</organism>
<keyword evidence="7" id="KW-1185">Reference proteome</keyword>
<evidence type="ECO:0000313" key="7">
    <source>
        <dbReference type="Proteomes" id="UP001415857"/>
    </source>
</evidence>
<dbReference type="EMBL" id="JBBPBK010000002">
    <property type="protein sequence ID" value="KAK9290325.1"/>
    <property type="molecule type" value="Genomic_DNA"/>
</dbReference>
<dbReference type="PANTHER" id="PTHR32227">
    <property type="entry name" value="GLUCAN ENDO-1,3-BETA-GLUCOSIDASE BG1-RELATED-RELATED"/>
    <property type="match status" value="1"/>
</dbReference>
<evidence type="ECO:0000256" key="1">
    <source>
        <dbReference type="ARBA" id="ARBA00008773"/>
    </source>
</evidence>
<dbReference type="InterPro" id="IPR044965">
    <property type="entry name" value="Glyco_hydro_17_plant"/>
</dbReference>
<dbReference type="InterPro" id="IPR017853">
    <property type="entry name" value="GH"/>
</dbReference>
<gene>
    <name evidence="6" type="ORF">L1049_008492</name>
</gene>
<evidence type="ECO:0000256" key="3">
    <source>
        <dbReference type="ARBA" id="ARBA00023295"/>
    </source>
</evidence>
<name>A0AAP0S3Q0_LIQFO</name>
<dbReference type="SUPFAM" id="SSF51445">
    <property type="entry name" value="(Trans)glycosidases"/>
    <property type="match status" value="1"/>
</dbReference>
<evidence type="ECO:0000256" key="2">
    <source>
        <dbReference type="ARBA" id="ARBA00022801"/>
    </source>
</evidence>
<dbReference type="Pfam" id="PF00332">
    <property type="entry name" value="Glyco_hydro_17"/>
    <property type="match status" value="1"/>
</dbReference>
<feature type="region of interest" description="Disordered" evidence="5">
    <location>
        <begin position="1"/>
        <end position="24"/>
    </location>
</feature>
<feature type="compositionally biased region" description="Polar residues" evidence="5">
    <location>
        <begin position="13"/>
        <end position="23"/>
    </location>
</feature>
<dbReference type="AlphaFoldDB" id="A0AAP0S3Q0"/>
<dbReference type="GO" id="GO:0005975">
    <property type="term" value="P:carbohydrate metabolic process"/>
    <property type="evidence" value="ECO:0007669"/>
    <property type="project" value="InterPro"/>
</dbReference>
<keyword evidence="2" id="KW-0378">Hydrolase</keyword>
<comment type="caution">
    <text evidence="6">The sequence shown here is derived from an EMBL/GenBank/DDBJ whole genome shotgun (WGS) entry which is preliminary data.</text>
</comment>
<evidence type="ECO:0000256" key="5">
    <source>
        <dbReference type="SAM" id="MobiDB-lite"/>
    </source>
</evidence>
<keyword evidence="3" id="KW-0326">Glycosidase</keyword>
<protein>
    <submittedName>
        <fullName evidence="6">Uncharacterized protein</fullName>
    </submittedName>
</protein>
<proteinExistence type="inferred from homology"/>
<dbReference type="InterPro" id="IPR000490">
    <property type="entry name" value="Glyco_hydro_17"/>
</dbReference>
<reference evidence="6 7" key="1">
    <citation type="journal article" date="2024" name="Plant J.">
        <title>Genome sequences and population genomics reveal climatic adaptation and genomic divergence between two closely related sweetgum species.</title>
        <authorList>
            <person name="Xu W.Q."/>
            <person name="Ren C.Q."/>
            <person name="Zhang X.Y."/>
            <person name="Comes H.P."/>
            <person name="Liu X.H."/>
            <person name="Li Y.G."/>
            <person name="Kettle C.J."/>
            <person name="Jalonen R."/>
            <person name="Gaisberger H."/>
            <person name="Ma Y.Z."/>
            <person name="Qiu Y.X."/>
        </authorList>
    </citation>
    <scope>NUCLEOTIDE SEQUENCE [LARGE SCALE GENOMIC DNA]</scope>
    <source>
        <strain evidence="6">Hangzhou</strain>
    </source>
</reference>